<protein>
    <submittedName>
        <fullName evidence="1">Protein misato-like 1-like</fullName>
    </submittedName>
</protein>
<dbReference type="Proteomes" id="UP001164539">
    <property type="component" value="Chromosome 5"/>
</dbReference>
<proteinExistence type="predicted"/>
<sequence length="576" mass="63739">MREIVSIQVGSFANFVGSHFWNFQDELLGLGSNPESDPVFKNQCLNMDVLYRTGETQQGILTYTPRLVSVDFQGSLGSMSSRGTLYSEGSQAPSDVVTWSGSVSSHASEPHKKNLFLQSLYEEEQESFSMMNGTTRGENDSQREIQDKDIVECLDNGVKFWTDFSKVHYHPQSLYELSGLWTDMQDFDNYGIGRDAFSEGFRGEEMCERLRFFVEDCDHIQGFQFMVDDSGGFSAIAAEFLENIADEYANTPVLLYAVRSPGSYMNLKSQKQTIFRKLHDAVSFSRLASFSKLIVPLGLPFLSESKASTYLRIENDKPYHTSAVYAAALHSTTLPFRMEPVGPIADSFDVSGAVEINDFVQMLAGQARQNTVAILDVAMPAPTLNGKQGEKSLLGNLQPLTPEVAEDAEDFQAVESMVVHGALGSDGHRASISEVKDTVNGIYENAITRPMFCHLSVARCPLPIPLPFPSIFGNFVGQHGELLSTPIVSGSFSRGSIDVHSIPMAVRLRSSSAILPFLENRLVNLRRFGLERGALGSELLRNWGFEKDELYDIGETMSKMVSALNPDLQLSSEDSD</sequence>
<evidence type="ECO:0000313" key="2">
    <source>
        <dbReference type="Proteomes" id="UP001164539"/>
    </source>
</evidence>
<evidence type="ECO:0000313" key="1">
    <source>
        <dbReference type="EMBL" id="KAJ4718120.1"/>
    </source>
</evidence>
<dbReference type="EMBL" id="CM051398">
    <property type="protein sequence ID" value="KAJ4718120.1"/>
    <property type="molecule type" value="Genomic_DNA"/>
</dbReference>
<organism evidence="1 2">
    <name type="scientific">Melia azedarach</name>
    <name type="common">Chinaberry tree</name>
    <dbReference type="NCBI Taxonomy" id="155640"/>
    <lineage>
        <taxon>Eukaryota</taxon>
        <taxon>Viridiplantae</taxon>
        <taxon>Streptophyta</taxon>
        <taxon>Embryophyta</taxon>
        <taxon>Tracheophyta</taxon>
        <taxon>Spermatophyta</taxon>
        <taxon>Magnoliopsida</taxon>
        <taxon>eudicotyledons</taxon>
        <taxon>Gunneridae</taxon>
        <taxon>Pentapetalae</taxon>
        <taxon>rosids</taxon>
        <taxon>malvids</taxon>
        <taxon>Sapindales</taxon>
        <taxon>Meliaceae</taxon>
        <taxon>Melia</taxon>
    </lineage>
</organism>
<gene>
    <name evidence="1" type="ORF">OWV82_009839</name>
</gene>
<name>A0ACC1Y330_MELAZ</name>
<keyword evidence="2" id="KW-1185">Reference proteome</keyword>
<accession>A0ACC1Y330</accession>
<reference evidence="1 2" key="1">
    <citation type="journal article" date="2023" name="Science">
        <title>Complex scaffold remodeling in plant triterpene biosynthesis.</title>
        <authorList>
            <person name="De La Pena R."/>
            <person name="Hodgson H."/>
            <person name="Liu J.C."/>
            <person name="Stephenson M.J."/>
            <person name="Martin A.C."/>
            <person name="Owen C."/>
            <person name="Harkess A."/>
            <person name="Leebens-Mack J."/>
            <person name="Jimenez L.E."/>
            <person name="Osbourn A."/>
            <person name="Sattely E.S."/>
        </authorList>
    </citation>
    <scope>NUCLEOTIDE SEQUENCE [LARGE SCALE GENOMIC DNA]</scope>
    <source>
        <strain evidence="2">cv. JPN11</strain>
        <tissue evidence="1">Leaf</tissue>
    </source>
</reference>
<comment type="caution">
    <text evidence="1">The sequence shown here is derived from an EMBL/GenBank/DDBJ whole genome shotgun (WGS) entry which is preliminary data.</text>
</comment>